<dbReference type="PROSITE" id="PS50931">
    <property type="entry name" value="HTH_LYSR"/>
    <property type="match status" value="1"/>
</dbReference>
<keyword evidence="4" id="KW-0804">Transcription</keyword>
<dbReference type="InterPro" id="IPR036388">
    <property type="entry name" value="WH-like_DNA-bd_sf"/>
</dbReference>
<dbReference type="GO" id="GO:0003677">
    <property type="term" value="F:DNA binding"/>
    <property type="evidence" value="ECO:0007669"/>
    <property type="project" value="UniProtKB-KW"/>
</dbReference>
<dbReference type="Gene3D" id="3.40.190.290">
    <property type="match status" value="1"/>
</dbReference>
<accession>A0A1N7NAG2</accession>
<evidence type="ECO:0000313" key="6">
    <source>
        <dbReference type="EMBL" id="SIS95296.1"/>
    </source>
</evidence>
<dbReference type="FunFam" id="1.10.10.10:FF:000001">
    <property type="entry name" value="LysR family transcriptional regulator"/>
    <property type="match status" value="1"/>
</dbReference>
<dbReference type="Proteomes" id="UP000186684">
    <property type="component" value="Unassembled WGS sequence"/>
</dbReference>
<proteinExistence type="inferred from homology"/>
<evidence type="ECO:0000256" key="1">
    <source>
        <dbReference type="ARBA" id="ARBA00009437"/>
    </source>
</evidence>
<dbReference type="CDD" id="cd08422">
    <property type="entry name" value="PBP2_CrgA_like"/>
    <property type="match status" value="1"/>
</dbReference>
<dbReference type="AlphaFoldDB" id="A0A1N7NAG2"/>
<dbReference type="GO" id="GO:0003700">
    <property type="term" value="F:DNA-binding transcription factor activity"/>
    <property type="evidence" value="ECO:0007669"/>
    <property type="project" value="InterPro"/>
</dbReference>
<evidence type="ECO:0000259" key="5">
    <source>
        <dbReference type="PROSITE" id="PS50931"/>
    </source>
</evidence>
<dbReference type="InterPro" id="IPR005119">
    <property type="entry name" value="LysR_subst-bd"/>
</dbReference>
<dbReference type="InterPro" id="IPR000847">
    <property type="entry name" value="LysR_HTH_N"/>
</dbReference>
<name>A0A1N7NAG2_9RHOB</name>
<dbReference type="PANTHER" id="PTHR30537">
    <property type="entry name" value="HTH-TYPE TRANSCRIPTIONAL REGULATOR"/>
    <property type="match status" value="1"/>
</dbReference>
<dbReference type="SUPFAM" id="SSF46785">
    <property type="entry name" value="Winged helix' DNA-binding domain"/>
    <property type="match status" value="1"/>
</dbReference>
<dbReference type="OrthoDB" id="9813056at2"/>
<evidence type="ECO:0000313" key="7">
    <source>
        <dbReference type="Proteomes" id="UP000186684"/>
    </source>
</evidence>
<dbReference type="SUPFAM" id="SSF53850">
    <property type="entry name" value="Periplasmic binding protein-like II"/>
    <property type="match status" value="1"/>
</dbReference>
<feature type="domain" description="HTH lysR-type" evidence="5">
    <location>
        <begin position="1"/>
        <end position="58"/>
    </location>
</feature>
<evidence type="ECO:0000256" key="2">
    <source>
        <dbReference type="ARBA" id="ARBA00023015"/>
    </source>
</evidence>
<dbReference type="InterPro" id="IPR058163">
    <property type="entry name" value="LysR-type_TF_proteobact-type"/>
</dbReference>
<dbReference type="PANTHER" id="PTHR30537:SF5">
    <property type="entry name" value="HTH-TYPE TRANSCRIPTIONAL ACTIVATOR TTDR-RELATED"/>
    <property type="match status" value="1"/>
</dbReference>
<keyword evidence="2" id="KW-0805">Transcription regulation</keyword>
<evidence type="ECO:0000256" key="4">
    <source>
        <dbReference type="ARBA" id="ARBA00023163"/>
    </source>
</evidence>
<protein>
    <submittedName>
        <fullName evidence="6">Transcriptional regulator, LysR family</fullName>
    </submittedName>
</protein>
<comment type="similarity">
    <text evidence="1">Belongs to the LysR transcriptional regulatory family.</text>
</comment>
<dbReference type="EMBL" id="FTOQ01000007">
    <property type="protein sequence ID" value="SIS95296.1"/>
    <property type="molecule type" value="Genomic_DNA"/>
</dbReference>
<dbReference type="RefSeq" id="WP_076448462.1">
    <property type="nucleotide sequence ID" value="NZ_FTOQ01000007.1"/>
</dbReference>
<organism evidence="6 7">
    <name type="scientific">Roseivivax lentus</name>
    <dbReference type="NCBI Taxonomy" id="633194"/>
    <lineage>
        <taxon>Bacteria</taxon>
        <taxon>Pseudomonadati</taxon>
        <taxon>Pseudomonadota</taxon>
        <taxon>Alphaproteobacteria</taxon>
        <taxon>Rhodobacterales</taxon>
        <taxon>Roseobacteraceae</taxon>
        <taxon>Roseivivax</taxon>
    </lineage>
</organism>
<dbReference type="InterPro" id="IPR036390">
    <property type="entry name" value="WH_DNA-bd_sf"/>
</dbReference>
<sequence>MDTELLRTVSLVAQQGSFAAAARVLNVDPSSVSRAVAAAEAALGLRLFRRTTRSLTVTEEGEIYLRRIAPLLEELDAAREAATQAQRAPSGTLRMTASVAFAHECIVPHLGAFHALYPDVSVELLPTDANLDIAANAVDLAIRLGAAPAGDLISTRLLTTRYVVCVSPGYVATHPPVRKPEDLAAHDCLRFALPEFRTRWRFRRPGGTPFEVPVSGRTIIANALSLRRAALDGLGPVLLADWLVGRDLSAGRLVDLFPDHDATATDFDTGAFALYPSRAFLPRKVRAMIDFLRDRLGN</sequence>
<keyword evidence="7" id="KW-1185">Reference proteome</keyword>
<dbReference type="Pfam" id="PF00126">
    <property type="entry name" value="HTH_1"/>
    <property type="match status" value="1"/>
</dbReference>
<reference evidence="7" key="1">
    <citation type="submission" date="2017-01" db="EMBL/GenBank/DDBJ databases">
        <authorList>
            <person name="Varghese N."/>
            <person name="Submissions S."/>
        </authorList>
    </citation>
    <scope>NUCLEOTIDE SEQUENCE [LARGE SCALE GENOMIC DNA]</scope>
    <source>
        <strain evidence="7">DSM 29430</strain>
    </source>
</reference>
<dbReference type="Pfam" id="PF03466">
    <property type="entry name" value="LysR_substrate"/>
    <property type="match status" value="1"/>
</dbReference>
<dbReference type="STRING" id="633194.SAMN05421759_107130"/>
<keyword evidence="3" id="KW-0238">DNA-binding</keyword>
<dbReference type="Gene3D" id="1.10.10.10">
    <property type="entry name" value="Winged helix-like DNA-binding domain superfamily/Winged helix DNA-binding domain"/>
    <property type="match status" value="1"/>
</dbReference>
<gene>
    <name evidence="6" type="ORF">SAMN05421759_107130</name>
</gene>
<evidence type="ECO:0000256" key="3">
    <source>
        <dbReference type="ARBA" id="ARBA00023125"/>
    </source>
</evidence>